<reference evidence="1 2" key="1">
    <citation type="journal article" date="2018" name="Aquat. Microb. Ecol.">
        <title>Gammaproteobacterial methanotrophs dominate.</title>
        <authorList>
            <person name="Rissanen A.J."/>
            <person name="Saarenheimo J."/>
            <person name="Tiirola M."/>
            <person name="Peura S."/>
            <person name="Aalto S.L."/>
            <person name="Karvinen A."/>
            <person name="Nykanen H."/>
        </authorList>
    </citation>
    <scope>NUCLEOTIDE SEQUENCE [LARGE SCALE GENOMIC DNA]</scope>
    <source>
        <strain evidence="1">AMbin10</strain>
    </source>
</reference>
<evidence type="ECO:0000313" key="1">
    <source>
        <dbReference type="EMBL" id="PZN82190.1"/>
    </source>
</evidence>
<proteinExistence type="predicted"/>
<accession>A0A2W4T496</accession>
<organism evidence="1 2">
    <name type="scientific">Candidatus Methylumidiphilus alinenensis</name>
    <dbReference type="NCBI Taxonomy" id="2202197"/>
    <lineage>
        <taxon>Bacteria</taxon>
        <taxon>Pseudomonadati</taxon>
        <taxon>Pseudomonadota</taxon>
        <taxon>Gammaproteobacteria</taxon>
        <taxon>Methylococcales</taxon>
        <taxon>Candidatus Methylumidiphilus</taxon>
    </lineage>
</organism>
<protein>
    <submittedName>
        <fullName evidence="1">Uncharacterized protein</fullName>
    </submittedName>
</protein>
<sequence>MQHELKINCPPELLLSLHQNAEQLAEWIKLQAAITLYKEGKISSGLAANWVGLSRIDFLQRAMQAGAVLLEDSEDDYNRETALL</sequence>
<dbReference type="Pfam" id="PF03683">
    <property type="entry name" value="UPF0175"/>
    <property type="match status" value="1"/>
</dbReference>
<evidence type="ECO:0000313" key="2">
    <source>
        <dbReference type="Proteomes" id="UP000249396"/>
    </source>
</evidence>
<dbReference type="Proteomes" id="UP000249396">
    <property type="component" value="Unassembled WGS sequence"/>
</dbReference>
<dbReference type="InterPro" id="IPR005368">
    <property type="entry name" value="UPF0175"/>
</dbReference>
<comment type="caution">
    <text evidence="1">The sequence shown here is derived from an EMBL/GenBank/DDBJ whole genome shotgun (WGS) entry which is preliminary data.</text>
</comment>
<name>A0A2W4T496_9GAMM</name>
<dbReference type="AlphaFoldDB" id="A0A2W4T496"/>
<gene>
    <name evidence="1" type="ORF">DM484_06850</name>
</gene>
<dbReference type="EMBL" id="QJPH01000230">
    <property type="protein sequence ID" value="PZN82190.1"/>
    <property type="molecule type" value="Genomic_DNA"/>
</dbReference>